<dbReference type="FunFam" id="1.20.1260.60:FF:000002">
    <property type="entry name" value="Vacuolar protein sorting-associated protein IST1"/>
    <property type="match status" value="1"/>
</dbReference>
<comment type="similarity">
    <text evidence="1">Belongs to the IST1 family.</text>
</comment>
<proteinExistence type="inferred from homology"/>
<dbReference type="EMBL" id="CP118379">
    <property type="protein sequence ID" value="WFD44643.1"/>
    <property type="molecule type" value="Genomic_DNA"/>
</dbReference>
<evidence type="ECO:0000256" key="2">
    <source>
        <dbReference type="SAM" id="MobiDB-lite"/>
    </source>
</evidence>
<accession>A0AAF0F8J2</accession>
<sequence length="258" mass="28802">MARWASGRMKIQLKLAIQRAHMLQDKQESLAKKARREIADLVAIGKIETARVKTESLIMQDVHIELLELLELYCETLYARFALLEVPGTEPQSAIHAPVMALLHAAHRTELQELHVVQDLLVARYGPEVAQNAQDNLHECVPSRVINKLAFHMPPDDLVHAYLREICRAYDVALPGSIEEPIPESENASTHPTPSEHAHDTSSEPSQPGETAFHTEEKAHKNLASNTTAEHTPGKPAEKSTSEWDALMARFAQLKKTT</sequence>
<feature type="compositionally biased region" description="Basic and acidic residues" evidence="2">
    <location>
        <begin position="232"/>
        <end position="242"/>
    </location>
</feature>
<evidence type="ECO:0000313" key="4">
    <source>
        <dbReference type="Proteomes" id="UP001214628"/>
    </source>
</evidence>
<dbReference type="GO" id="GO:0015031">
    <property type="term" value="P:protein transport"/>
    <property type="evidence" value="ECO:0007669"/>
    <property type="project" value="InterPro"/>
</dbReference>
<dbReference type="PANTHER" id="PTHR12161:SF5">
    <property type="entry name" value="IST1 HOMOLOG"/>
    <property type="match status" value="1"/>
</dbReference>
<feature type="region of interest" description="Disordered" evidence="2">
    <location>
        <begin position="179"/>
        <end position="258"/>
    </location>
</feature>
<organism evidence="3 4">
    <name type="scientific">Malassezia psittaci</name>
    <dbReference type="NCBI Taxonomy" id="1821823"/>
    <lineage>
        <taxon>Eukaryota</taxon>
        <taxon>Fungi</taxon>
        <taxon>Dikarya</taxon>
        <taxon>Basidiomycota</taxon>
        <taxon>Ustilaginomycotina</taxon>
        <taxon>Malasseziomycetes</taxon>
        <taxon>Malasseziales</taxon>
        <taxon>Malasseziaceae</taxon>
        <taxon>Malassezia</taxon>
    </lineage>
</organism>
<protein>
    <submittedName>
        <fullName evidence="3">Vacuolar protein sorting-associated protein ist1</fullName>
    </submittedName>
</protein>
<name>A0AAF0F8J2_9BASI</name>
<dbReference type="Gene3D" id="1.20.1260.60">
    <property type="entry name" value="Vacuolar protein sorting-associated protein Ist1"/>
    <property type="match status" value="1"/>
</dbReference>
<gene>
    <name evidence="3" type="primary">IST1</name>
    <name evidence="3" type="ORF">MPSI1_003313</name>
</gene>
<keyword evidence="4" id="KW-1185">Reference proteome</keyword>
<evidence type="ECO:0000256" key="1">
    <source>
        <dbReference type="ARBA" id="ARBA00005536"/>
    </source>
</evidence>
<reference evidence="3" key="1">
    <citation type="submission" date="2023-02" db="EMBL/GenBank/DDBJ databases">
        <title>Mating type loci evolution in Malassezia.</title>
        <authorList>
            <person name="Coelho M.A."/>
        </authorList>
    </citation>
    <scope>NUCLEOTIDE SEQUENCE</scope>
    <source>
        <strain evidence="3">CBS 14136</strain>
    </source>
</reference>
<dbReference type="Proteomes" id="UP001214628">
    <property type="component" value="Chromosome 5"/>
</dbReference>
<dbReference type="InterPro" id="IPR042277">
    <property type="entry name" value="IST1-like"/>
</dbReference>
<dbReference type="AlphaFoldDB" id="A0AAF0F8J2"/>
<dbReference type="PANTHER" id="PTHR12161">
    <property type="entry name" value="IST1 FAMILY MEMBER"/>
    <property type="match status" value="1"/>
</dbReference>
<evidence type="ECO:0000313" key="3">
    <source>
        <dbReference type="EMBL" id="WFD44643.1"/>
    </source>
</evidence>
<dbReference type="Pfam" id="PF03398">
    <property type="entry name" value="Ist1"/>
    <property type="match status" value="1"/>
</dbReference>
<dbReference type="InterPro" id="IPR005061">
    <property type="entry name" value="Ist1"/>
</dbReference>